<keyword evidence="3" id="KW-1185">Reference proteome</keyword>
<accession>A0AAV1LQQ0</accession>
<dbReference type="Proteomes" id="UP001314205">
    <property type="component" value="Unassembled WGS sequence"/>
</dbReference>
<evidence type="ECO:0000313" key="3">
    <source>
        <dbReference type="Proteomes" id="UP001314205"/>
    </source>
</evidence>
<reference evidence="2 3" key="1">
    <citation type="submission" date="2023-11" db="EMBL/GenBank/DDBJ databases">
        <authorList>
            <person name="Hedman E."/>
            <person name="Englund M."/>
            <person name="Stromberg M."/>
            <person name="Nyberg Akerstrom W."/>
            <person name="Nylinder S."/>
            <person name="Jareborg N."/>
            <person name="Kallberg Y."/>
            <person name="Kronander E."/>
        </authorList>
    </citation>
    <scope>NUCLEOTIDE SEQUENCE [LARGE SCALE GENOMIC DNA]</scope>
</reference>
<organism evidence="2 3">
    <name type="scientific">Parnassius mnemosyne</name>
    <name type="common">clouded apollo</name>
    <dbReference type="NCBI Taxonomy" id="213953"/>
    <lineage>
        <taxon>Eukaryota</taxon>
        <taxon>Metazoa</taxon>
        <taxon>Ecdysozoa</taxon>
        <taxon>Arthropoda</taxon>
        <taxon>Hexapoda</taxon>
        <taxon>Insecta</taxon>
        <taxon>Pterygota</taxon>
        <taxon>Neoptera</taxon>
        <taxon>Endopterygota</taxon>
        <taxon>Lepidoptera</taxon>
        <taxon>Glossata</taxon>
        <taxon>Ditrysia</taxon>
        <taxon>Papilionoidea</taxon>
        <taxon>Papilionidae</taxon>
        <taxon>Parnassiinae</taxon>
        <taxon>Parnassini</taxon>
        <taxon>Parnassius</taxon>
        <taxon>Driopa</taxon>
    </lineage>
</organism>
<proteinExistence type="predicted"/>
<gene>
    <name evidence="2" type="ORF">PARMNEM_LOCUS16902</name>
</gene>
<dbReference type="Pfam" id="PF21738">
    <property type="entry name" value="DJR-like_dom"/>
    <property type="match status" value="1"/>
</dbReference>
<dbReference type="PANTHER" id="PTHR36159">
    <property type="entry name" value="PROTEIN CBG23766"/>
    <property type="match status" value="1"/>
</dbReference>
<feature type="domain" description="Double jelly roll-like" evidence="1">
    <location>
        <begin position="206"/>
        <end position="518"/>
    </location>
</feature>
<sequence length="532" mass="61024">MSNIKKSQKPKIRQGPAFHAVYEINKRISIKMSFTVSITGTGASLSTNYSPTIELRGDYECGLLYFSTFNSIPNIDERNNKFYYGEKEMIEIPEGSYELLDICDYLKNNIKNAVLKLTYLDDEDISNLLEDSDIGDFIPSDEDYEDPEFVQPESSFSFTEEESDGPDRTAGRITKLFLLAWAGRGYIEGKVNVYNSTTKEKVSNVHFVNNPVLFLFQDIRYELNGVEIDKIKNAGVTTTIKSYLSLNENESKCARVWGWSTGGTSNTSGGAFSASIPLNKILGFAEDYEKIIVNCKHELVLLRSNTNLNAIKLNTGEVVEDIIINKIVWRVPHIKVSDRERISLLKLLEKDRAIPLAFRSWDLYEYPLLPKTRKHTWSIKTSSQIEKSRFVVIALQTNRKHNAKLSMAEFDHCHVRDVRVFLNSSYYPYEGLNVSFSEDKFTLLYDQYARFQQSYHGRRSEPLMGLKEFRDVAPLFVIDCLRQHETLKGSIDVRVEIETDQEIPDQTTAYCLILNDCIFEYKPLSNIVKKIS</sequence>
<protein>
    <recommendedName>
        <fullName evidence="1">Double jelly roll-like domain-containing protein</fullName>
    </recommendedName>
</protein>
<evidence type="ECO:0000259" key="1">
    <source>
        <dbReference type="Pfam" id="PF21738"/>
    </source>
</evidence>
<name>A0AAV1LQQ0_9NEOP</name>
<dbReference type="InterPro" id="IPR049512">
    <property type="entry name" value="DJR-like_dom"/>
</dbReference>
<dbReference type="PANTHER" id="PTHR36159:SF1">
    <property type="entry name" value="RETROVIRUS-RELATED POL POLYPROTEIN FROM TRANSPOSON 412-LIKE PROTEIN"/>
    <property type="match status" value="1"/>
</dbReference>
<dbReference type="EMBL" id="CAVLGL010000095">
    <property type="protein sequence ID" value="CAK1597778.1"/>
    <property type="molecule type" value="Genomic_DNA"/>
</dbReference>
<dbReference type="AlphaFoldDB" id="A0AAV1LQQ0"/>
<comment type="caution">
    <text evidence="2">The sequence shown here is derived from an EMBL/GenBank/DDBJ whole genome shotgun (WGS) entry which is preliminary data.</text>
</comment>
<evidence type="ECO:0000313" key="2">
    <source>
        <dbReference type="EMBL" id="CAK1597778.1"/>
    </source>
</evidence>